<feature type="transmembrane region" description="Helical" evidence="5">
    <location>
        <begin position="29"/>
        <end position="47"/>
    </location>
</feature>
<comment type="subcellular location">
    <subcellularLocation>
        <location evidence="1">Membrane</location>
        <topology evidence="1">Multi-pass membrane protein</topology>
    </subcellularLocation>
</comment>
<evidence type="ECO:0000256" key="2">
    <source>
        <dbReference type="ARBA" id="ARBA00022692"/>
    </source>
</evidence>
<dbReference type="Proteomes" id="UP001264519">
    <property type="component" value="Unassembled WGS sequence"/>
</dbReference>
<evidence type="ECO:0000256" key="1">
    <source>
        <dbReference type="ARBA" id="ARBA00004141"/>
    </source>
</evidence>
<keyword evidence="2 5" id="KW-0812">Transmembrane</keyword>
<dbReference type="InterPro" id="IPR006977">
    <property type="entry name" value="Yip1_dom"/>
</dbReference>
<keyword evidence="8" id="KW-1185">Reference proteome</keyword>
<feature type="transmembrane region" description="Helical" evidence="5">
    <location>
        <begin position="67"/>
        <end position="91"/>
    </location>
</feature>
<proteinExistence type="predicted"/>
<accession>A0ABU1G5C3</accession>
<evidence type="ECO:0000256" key="3">
    <source>
        <dbReference type="ARBA" id="ARBA00022989"/>
    </source>
</evidence>
<feature type="transmembrane region" description="Helical" evidence="5">
    <location>
        <begin position="103"/>
        <end position="123"/>
    </location>
</feature>
<feature type="transmembrane region" description="Helical" evidence="5">
    <location>
        <begin position="160"/>
        <end position="184"/>
    </location>
</feature>
<name>A0ABU1G5C3_9GAMM</name>
<evidence type="ECO:0000313" key="7">
    <source>
        <dbReference type="EMBL" id="MDR5868135.1"/>
    </source>
</evidence>
<protein>
    <submittedName>
        <fullName evidence="7">Yip1 family protein</fullName>
    </submittedName>
</protein>
<dbReference type="RefSeq" id="WP_309653711.1">
    <property type="nucleotide sequence ID" value="NZ_JARWAK010000014.1"/>
</dbReference>
<feature type="transmembrane region" description="Helical" evidence="5">
    <location>
        <begin position="129"/>
        <end position="148"/>
    </location>
</feature>
<reference evidence="7 8" key="1">
    <citation type="submission" date="2023-04" db="EMBL/GenBank/DDBJ databases">
        <title>A long-awaited taxogenomic arrangement of the family Halomonadaceae.</title>
        <authorList>
            <person name="De La Haba R."/>
            <person name="Chuvochina M."/>
            <person name="Wittouck S."/>
            <person name="Arahal D.R."/>
            <person name="Sanchez-Porro C."/>
            <person name="Hugenholtz P."/>
            <person name="Ventosa A."/>
        </authorList>
    </citation>
    <scope>NUCLEOTIDE SEQUENCE [LARGE SCALE GENOMIC DNA]</scope>
    <source>
        <strain evidence="7 8">DSM 23530</strain>
    </source>
</reference>
<evidence type="ECO:0000259" key="6">
    <source>
        <dbReference type="Pfam" id="PF04893"/>
    </source>
</evidence>
<comment type="caution">
    <text evidence="7">The sequence shown here is derived from an EMBL/GenBank/DDBJ whole genome shotgun (WGS) entry which is preliminary data.</text>
</comment>
<keyword evidence="3 5" id="KW-1133">Transmembrane helix</keyword>
<evidence type="ECO:0000313" key="8">
    <source>
        <dbReference type="Proteomes" id="UP001264519"/>
    </source>
</evidence>
<keyword evidence="4 5" id="KW-0472">Membrane</keyword>
<dbReference type="EMBL" id="JARWAK010000014">
    <property type="protein sequence ID" value="MDR5868135.1"/>
    <property type="molecule type" value="Genomic_DNA"/>
</dbReference>
<organism evidence="7 8">
    <name type="scientific">Halomonas koreensis</name>
    <dbReference type="NCBI Taxonomy" id="245385"/>
    <lineage>
        <taxon>Bacteria</taxon>
        <taxon>Pseudomonadati</taxon>
        <taxon>Pseudomonadota</taxon>
        <taxon>Gammaproteobacteria</taxon>
        <taxon>Oceanospirillales</taxon>
        <taxon>Halomonadaceae</taxon>
        <taxon>Halomonas</taxon>
    </lineage>
</organism>
<gene>
    <name evidence="7" type="ORF">QC818_15195</name>
</gene>
<evidence type="ECO:0000256" key="4">
    <source>
        <dbReference type="ARBA" id="ARBA00023136"/>
    </source>
</evidence>
<evidence type="ECO:0000256" key="5">
    <source>
        <dbReference type="SAM" id="Phobius"/>
    </source>
</evidence>
<dbReference type="Pfam" id="PF04893">
    <property type="entry name" value="Yip1"/>
    <property type="match status" value="1"/>
</dbReference>
<feature type="domain" description="Yip1" evidence="6">
    <location>
        <begin position="15"/>
        <end position="177"/>
    </location>
</feature>
<sequence length="185" mass="20039">MSPLVWLRLPFSTPRWDALREQRPPLNRLILGVVAPLSLVPPLMLYYAGTHHGDALLAGFGDKSWRFITTILFLAELLTFAVMGGLIHQIANSGTHRLALDDAYRLAALAPVPLWLSPLGLVIPSLTFNAALALGALALSCGIVYHGLRGLGRIPEDVEAMSITYAVMAVGVMAWGLLLAMVWAF</sequence>